<dbReference type="InterPro" id="IPR055222">
    <property type="entry name" value="PRISE-like_Rossmann-fold"/>
</dbReference>
<dbReference type="EMBL" id="ML732386">
    <property type="protein sequence ID" value="KAB8068537.1"/>
    <property type="molecule type" value="Genomic_DNA"/>
</dbReference>
<protein>
    <recommendedName>
        <fullName evidence="1">PRISE-like Rossmann-fold domain-containing protein</fullName>
    </recommendedName>
</protein>
<dbReference type="Pfam" id="PF22917">
    <property type="entry name" value="PRISE"/>
    <property type="match status" value="1"/>
</dbReference>
<dbReference type="PANTHER" id="PTHR32487:SF8">
    <property type="entry name" value="NAD-DEPENDENT EPIMERASE_DEHYDRATASE DOMAIN-CONTAINING PROTEIN"/>
    <property type="match status" value="1"/>
</dbReference>
<dbReference type="Gene3D" id="3.40.50.720">
    <property type="entry name" value="NAD(P)-binding Rossmann-like Domain"/>
    <property type="match status" value="1"/>
</dbReference>
<proteinExistence type="predicted"/>
<gene>
    <name evidence="2" type="ORF">BDV29DRAFT_195571</name>
</gene>
<dbReference type="Proteomes" id="UP000326565">
    <property type="component" value="Unassembled WGS sequence"/>
</dbReference>
<sequence>MPEYQITYELSNRSSVTNNLLSYPSSTTFSRIIGSTNRPKTVQENNVCLQMQDMISSLGQVTHAYYLAYSNATAYTDHVMDIKDINIRMASNAVHACGKLCKNMKLFVLQTGTNAQDNPCILSPYGDEIFYYAQVNIFKEAAQGKQWGWCEGRPDQTVGYVPSVTSMAFVELIALYLALYRYVNGPSARVTFPGTQKNYLYTFTGSSQDIIARPDIYLSVEKPDQANGEVFNTADTATRGSWSVKWPLLSKYFGLEGAGPGPQGWSGVDQWWKNEHQAGYKRMCKKYGLRRRAGFMLLDRNREMSLDKIRGLEFTEELSVA</sequence>
<keyword evidence="3" id="KW-1185">Reference proteome</keyword>
<reference evidence="2 3" key="1">
    <citation type="submission" date="2019-04" db="EMBL/GenBank/DDBJ databases">
        <title>Friends and foes A comparative genomics study of 23 Aspergillus species from section Flavi.</title>
        <authorList>
            <consortium name="DOE Joint Genome Institute"/>
            <person name="Kjaerbolling I."/>
            <person name="Vesth T."/>
            <person name="Frisvad J.C."/>
            <person name="Nybo J.L."/>
            <person name="Theobald S."/>
            <person name="Kildgaard S."/>
            <person name="Isbrandt T."/>
            <person name="Kuo A."/>
            <person name="Sato A."/>
            <person name="Lyhne E.K."/>
            <person name="Kogle M.E."/>
            <person name="Wiebenga A."/>
            <person name="Kun R.S."/>
            <person name="Lubbers R.J."/>
            <person name="Makela M.R."/>
            <person name="Barry K."/>
            <person name="Chovatia M."/>
            <person name="Clum A."/>
            <person name="Daum C."/>
            <person name="Haridas S."/>
            <person name="He G."/>
            <person name="LaButti K."/>
            <person name="Lipzen A."/>
            <person name="Mondo S."/>
            <person name="Riley R."/>
            <person name="Salamov A."/>
            <person name="Simmons B.A."/>
            <person name="Magnuson J.K."/>
            <person name="Henrissat B."/>
            <person name="Mortensen U.H."/>
            <person name="Larsen T.O."/>
            <person name="Devries R.P."/>
            <person name="Grigoriev I.V."/>
            <person name="Machida M."/>
            <person name="Baker S.E."/>
            <person name="Andersen M.R."/>
        </authorList>
    </citation>
    <scope>NUCLEOTIDE SEQUENCE [LARGE SCALE GENOMIC DNA]</scope>
    <source>
        <strain evidence="2 3">CBS 151.66</strain>
    </source>
</reference>
<dbReference type="PANTHER" id="PTHR32487">
    <property type="entry name" value="3-OXO-DELTA(4,5)-STEROID 5-BETA-REDUCTASE"/>
    <property type="match status" value="1"/>
</dbReference>
<accession>A0A5N5WLG7</accession>
<dbReference type="OrthoDB" id="1731983at2759"/>
<name>A0A5N5WLG7_9EURO</name>
<dbReference type="AlphaFoldDB" id="A0A5N5WLG7"/>
<evidence type="ECO:0000313" key="3">
    <source>
        <dbReference type="Proteomes" id="UP000326565"/>
    </source>
</evidence>
<organism evidence="2 3">
    <name type="scientific">Aspergillus leporis</name>
    <dbReference type="NCBI Taxonomy" id="41062"/>
    <lineage>
        <taxon>Eukaryota</taxon>
        <taxon>Fungi</taxon>
        <taxon>Dikarya</taxon>
        <taxon>Ascomycota</taxon>
        <taxon>Pezizomycotina</taxon>
        <taxon>Eurotiomycetes</taxon>
        <taxon>Eurotiomycetidae</taxon>
        <taxon>Eurotiales</taxon>
        <taxon>Aspergillaceae</taxon>
        <taxon>Aspergillus</taxon>
        <taxon>Aspergillus subgen. Circumdati</taxon>
    </lineage>
</organism>
<feature type="domain" description="PRISE-like Rossmann-fold" evidence="1">
    <location>
        <begin position="49"/>
        <end position="290"/>
    </location>
</feature>
<evidence type="ECO:0000259" key="1">
    <source>
        <dbReference type="Pfam" id="PF22917"/>
    </source>
</evidence>
<evidence type="ECO:0000313" key="2">
    <source>
        <dbReference type="EMBL" id="KAB8068537.1"/>
    </source>
</evidence>